<comment type="caution">
    <text evidence="4">The sequence shown here is derived from an EMBL/GenBank/DDBJ whole genome shotgun (WGS) entry which is preliminary data.</text>
</comment>
<evidence type="ECO:0000256" key="2">
    <source>
        <dbReference type="SAM" id="MobiDB-lite"/>
    </source>
</evidence>
<dbReference type="PANTHER" id="PTHR35369:SF2">
    <property type="entry name" value="BLR3025 PROTEIN"/>
    <property type="match status" value="1"/>
</dbReference>
<dbReference type="InterPro" id="IPR001126">
    <property type="entry name" value="UmuC"/>
</dbReference>
<dbReference type="PANTHER" id="PTHR35369">
    <property type="entry name" value="BLR3025 PROTEIN-RELATED"/>
    <property type="match status" value="1"/>
</dbReference>
<dbReference type="Pfam" id="PF00817">
    <property type="entry name" value="IMS"/>
    <property type="match status" value="1"/>
</dbReference>
<reference evidence="5" key="1">
    <citation type="journal article" date="2020" name="Appl. Environ. Microbiol.">
        <title>Diazotrophic Anaeromyxobacter Isolates from Soils.</title>
        <authorList>
            <person name="Masuda Y."/>
            <person name="Yamanaka H."/>
            <person name="Xu Z.X."/>
            <person name="Shiratori Y."/>
            <person name="Aono T."/>
            <person name="Amachi S."/>
            <person name="Senoo K."/>
            <person name="Itoh H."/>
        </authorList>
    </citation>
    <scope>NUCLEOTIDE SEQUENCE [LARGE SCALE GENOMIC DNA]</scope>
    <source>
        <strain evidence="5">R267</strain>
    </source>
</reference>
<evidence type="ECO:0000259" key="3">
    <source>
        <dbReference type="PROSITE" id="PS50173"/>
    </source>
</evidence>
<evidence type="ECO:0000313" key="4">
    <source>
        <dbReference type="EMBL" id="GEJ57298.1"/>
    </source>
</evidence>
<dbReference type="PROSITE" id="PS50173">
    <property type="entry name" value="UMUC"/>
    <property type="match status" value="1"/>
</dbReference>
<dbReference type="AlphaFoldDB" id="A0A7I9VM70"/>
<sequence length="523" mass="54347">MQLELGVLAAPAPAASGPRVLALWAPDLPLQRLLRAREAAGSGRGGPRPPLAVEREGRVVACEAEARARGVRPGDALVQARAACAGLEVVPADEAADRAALEGLAEALLALAPAVEVALPDALLLDASGAHLLGAGAAGERALLERAVAVADELGLRVRAALARGRGPARALARHGRGAPIAAAGDATGALGPLPLAALELPAAMAERLAALGLRQVQDLARLPVEALAHRFGAAGLAAWRLAHGDDPSPLVPHVPARLPEERLELEAPLESAEPLLFALKRLADRLAARLAGRGLGATRLALALRLDPAGEERLELALALPSAAAARWLLVLRERLGALRLPGAVSAVTLAVAEAAPAAREQLALGDRPEQLAALETVLTRLAARLGDEALFAARLADRHRPEAAYAPAAFTGKPPAARGGRPPPPAEPAEGCAAPAERPTRLLAHPEPLVALGEGGRLAAVRAFGRTLRVLALSPAERLAGEWWTEPFDRDYHRARLEGLGDCWIFRDAGDGRLWLHGFFD</sequence>
<dbReference type="Pfam" id="PF11799">
    <property type="entry name" value="IMS_C"/>
    <property type="match status" value="1"/>
</dbReference>
<gene>
    <name evidence="4" type="ORF">AMYX_20390</name>
</gene>
<keyword evidence="1" id="KW-0227">DNA damage</keyword>
<keyword evidence="5" id="KW-1185">Reference proteome</keyword>
<feature type="domain" description="UmuC" evidence="3">
    <location>
        <begin position="50"/>
        <end position="129"/>
    </location>
</feature>
<proteinExistence type="predicted"/>
<dbReference type="Gene3D" id="1.10.150.20">
    <property type="entry name" value="5' to 3' exonuclease, C-terminal subdomain"/>
    <property type="match status" value="1"/>
</dbReference>
<dbReference type="Proteomes" id="UP000503640">
    <property type="component" value="Unassembled WGS sequence"/>
</dbReference>
<dbReference type="Gene3D" id="3.40.1170.60">
    <property type="match status" value="1"/>
</dbReference>
<evidence type="ECO:0000313" key="5">
    <source>
        <dbReference type="Proteomes" id="UP000503640"/>
    </source>
</evidence>
<dbReference type="RefSeq" id="WP_176064760.1">
    <property type="nucleotide sequence ID" value="NZ_BJTG01000004.1"/>
</dbReference>
<organism evidence="4 5">
    <name type="scientific">Anaeromyxobacter diazotrophicus</name>
    <dbReference type="NCBI Taxonomy" id="2590199"/>
    <lineage>
        <taxon>Bacteria</taxon>
        <taxon>Pseudomonadati</taxon>
        <taxon>Myxococcota</taxon>
        <taxon>Myxococcia</taxon>
        <taxon>Myxococcales</taxon>
        <taxon>Cystobacterineae</taxon>
        <taxon>Anaeromyxobacteraceae</taxon>
        <taxon>Anaeromyxobacter</taxon>
    </lineage>
</organism>
<dbReference type="InterPro" id="IPR050356">
    <property type="entry name" value="SulA_CellDiv_inhibitor"/>
</dbReference>
<name>A0A7I9VM70_9BACT</name>
<dbReference type="GO" id="GO:0006281">
    <property type="term" value="P:DNA repair"/>
    <property type="evidence" value="ECO:0007669"/>
    <property type="project" value="InterPro"/>
</dbReference>
<dbReference type="CDD" id="cd03468">
    <property type="entry name" value="PolY_like"/>
    <property type="match status" value="1"/>
</dbReference>
<dbReference type="EMBL" id="BJTG01000004">
    <property type="protein sequence ID" value="GEJ57298.1"/>
    <property type="molecule type" value="Genomic_DNA"/>
</dbReference>
<accession>A0A7I9VM70</accession>
<dbReference type="SUPFAM" id="SSF56672">
    <property type="entry name" value="DNA/RNA polymerases"/>
    <property type="match status" value="1"/>
</dbReference>
<protein>
    <recommendedName>
        <fullName evidence="3">UmuC domain-containing protein</fullName>
    </recommendedName>
</protein>
<feature type="region of interest" description="Disordered" evidence="2">
    <location>
        <begin position="408"/>
        <end position="436"/>
    </location>
</feature>
<evidence type="ECO:0000256" key="1">
    <source>
        <dbReference type="ARBA" id="ARBA00022763"/>
    </source>
</evidence>
<dbReference type="InterPro" id="IPR043502">
    <property type="entry name" value="DNA/RNA_pol_sf"/>
</dbReference>
<dbReference type="InterPro" id="IPR017961">
    <property type="entry name" value="DNA_pol_Y-fam_little_finger"/>
</dbReference>